<reference evidence="2" key="1">
    <citation type="journal article" date="2022" name="bioRxiv">
        <title>Sequencing and chromosome-scale assembly of the giantPleurodeles waltlgenome.</title>
        <authorList>
            <person name="Brown T."/>
            <person name="Elewa A."/>
            <person name="Iarovenko S."/>
            <person name="Subramanian E."/>
            <person name="Araus A.J."/>
            <person name="Petzold A."/>
            <person name="Susuki M."/>
            <person name="Suzuki K.-i.T."/>
            <person name="Hayashi T."/>
            <person name="Toyoda A."/>
            <person name="Oliveira C."/>
            <person name="Osipova E."/>
            <person name="Leigh N.D."/>
            <person name="Simon A."/>
            <person name="Yun M.H."/>
        </authorList>
    </citation>
    <scope>NUCLEOTIDE SEQUENCE</scope>
    <source>
        <strain evidence="2">20211129_DDA</strain>
        <tissue evidence="2">Liver</tissue>
    </source>
</reference>
<accession>A0AAV7WAV9</accession>
<name>A0AAV7WAV9_PLEWA</name>
<dbReference type="Proteomes" id="UP001066276">
    <property type="component" value="Chromosome 1_2"/>
</dbReference>
<keyword evidence="3" id="KW-1185">Reference proteome</keyword>
<evidence type="ECO:0000313" key="2">
    <source>
        <dbReference type="EMBL" id="KAJ1211173.1"/>
    </source>
</evidence>
<comment type="caution">
    <text evidence="2">The sequence shown here is derived from an EMBL/GenBank/DDBJ whole genome shotgun (WGS) entry which is preliminary data.</text>
</comment>
<sequence length="185" mass="20471">MQARRQPGNQTTRKQQQLERWGGGGGLGGERRSKRRPGPSSQANSRDSKDQHRGTGSAHHTTNTAGGKAAHSTAGSVPHCPCDPRPATTRLWELESNEPPRTSVGTVRPPAKHAFDLLLLKQIVLGLRQMRSQFRKVSRAVLEFAQSISNEYNDLQKIEAQNCQQVLSSEYFLNAASKLHPQCRL</sequence>
<gene>
    <name evidence="2" type="ORF">NDU88_006534</name>
</gene>
<protein>
    <submittedName>
        <fullName evidence="2">Uncharacterized protein</fullName>
    </submittedName>
</protein>
<organism evidence="2 3">
    <name type="scientific">Pleurodeles waltl</name>
    <name type="common">Iberian ribbed newt</name>
    <dbReference type="NCBI Taxonomy" id="8319"/>
    <lineage>
        <taxon>Eukaryota</taxon>
        <taxon>Metazoa</taxon>
        <taxon>Chordata</taxon>
        <taxon>Craniata</taxon>
        <taxon>Vertebrata</taxon>
        <taxon>Euteleostomi</taxon>
        <taxon>Amphibia</taxon>
        <taxon>Batrachia</taxon>
        <taxon>Caudata</taxon>
        <taxon>Salamandroidea</taxon>
        <taxon>Salamandridae</taxon>
        <taxon>Pleurodelinae</taxon>
        <taxon>Pleurodeles</taxon>
    </lineage>
</organism>
<feature type="region of interest" description="Disordered" evidence="1">
    <location>
        <begin position="1"/>
        <end position="82"/>
    </location>
</feature>
<proteinExistence type="predicted"/>
<dbReference type="AlphaFoldDB" id="A0AAV7WAV9"/>
<evidence type="ECO:0000313" key="3">
    <source>
        <dbReference type="Proteomes" id="UP001066276"/>
    </source>
</evidence>
<dbReference type="EMBL" id="JANPWB010000002">
    <property type="protein sequence ID" value="KAJ1211173.1"/>
    <property type="molecule type" value="Genomic_DNA"/>
</dbReference>
<evidence type="ECO:0000256" key="1">
    <source>
        <dbReference type="SAM" id="MobiDB-lite"/>
    </source>
</evidence>